<proteinExistence type="predicted"/>
<feature type="non-terminal residue" evidence="1">
    <location>
        <position position="101"/>
    </location>
</feature>
<feature type="non-terminal residue" evidence="1">
    <location>
        <position position="1"/>
    </location>
</feature>
<protein>
    <submittedName>
        <fullName evidence="1">Uncharacterized protein</fullName>
    </submittedName>
</protein>
<name>A0A0H5QP22_9EUKA</name>
<evidence type="ECO:0000313" key="1">
    <source>
        <dbReference type="EMBL" id="CRZ03773.1"/>
    </source>
</evidence>
<dbReference type="AlphaFoldDB" id="A0A0H5QP22"/>
<organism evidence="1">
    <name type="scientific">Spongospora subterranea</name>
    <dbReference type="NCBI Taxonomy" id="70186"/>
    <lineage>
        <taxon>Eukaryota</taxon>
        <taxon>Sar</taxon>
        <taxon>Rhizaria</taxon>
        <taxon>Endomyxa</taxon>
        <taxon>Phytomyxea</taxon>
        <taxon>Plasmodiophorida</taxon>
        <taxon>Plasmodiophoridae</taxon>
        <taxon>Spongospora</taxon>
    </lineage>
</organism>
<dbReference type="EMBL" id="HACM01003331">
    <property type="protein sequence ID" value="CRZ03773.1"/>
    <property type="molecule type" value="Transcribed_RNA"/>
</dbReference>
<sequence length="101" mass="11082">TPMTLSNAQLMLDQGVFKGLSHMFCNVQSYESQQIANQTIWAILSTIPSCSAILQQYMGDTIYNAFINKVQGGELHRVFTDENLTRMKAAVSISNPGPIAA</sequence>
<reference evidence="1" key="1">
    <citation type="submission" date="2015-04" db="EMBL/GenBank/DDBJ databases">
        <title>The genome sequence of the plant pathogenic Rhizarian Plasmodiophora brassicae reveals insights in its biotrophic life cycle and the origin of chitin synthesis.</title>
        <authorList>
            <person name="Schwelm A."/>
            <person name="Fogelqvist J."/>
            <person name="Knaust A."/>
            <person name="Julke S."/>
            <person name="Lilja T."/>
            <person name="Dhandapani V."/>
            <person name="Bonilla-Rosso G."/>
            <person name="Karlsson M."/>
            <person name="Shevchenko A."/>
            <person name="Choi S.R."/>
            <person name="Kim H.G."/>
            <person name="Park J.Y."/>
            <person name="Lim Y.P."/>
            <person name="Ludwig-Muller J."/>
            <person name="Dixelius C."/>
        </authorList>
    </citation>
    <scope>NUCLEOTIDE SEQUENCE</scope>
    <source>
        <tissue evidence="1">Potato root galls</tissue>
    </source>
</reference>
<accession>A0A0H5QP22</accession>